<comment type="subcellular location">
    <subcellularLocation>
        <location evidence="1">Endoplasmic reticulum membrane</location>
        <topology evidence="1">Single-pass type IV membrane protein</topology>
    </subcellularLocation>
</comment>
<keyword evidence="14" id="KW-1185">Reference proteome</keyword>
<evidence type="ECO:0000256" key="8">
    <source>
        <dbReference type="ARBA" id="ARBA00023136"/>
    </source>
</evidence>
<evidence type="ECO:0000313" key="13">
    <source>
        <dbReference type="EMBL" id="TVY36473.1"/>
    </source>
</evidence>
<protein>
    <recommendedName>
        <fullName evidence="12">Sec20 C-terminal domain-containing protein</fullName>
    </recommendedName>
</protein>
<feature type="transmembrane region" description="Helical" evidence="11">
    <location>
        <begin position="84"/>
        <end position="104"/>
    </location>
</feature>
<dbReference type="GO" id="GO:0005484">
    <property type="term" value="F:SNAP receptor activity"/>
    <property type="evidence" value="ECO:0007669"/>
    <property type="project" value="InterPro"/>
</dbReference>
<keyword evidence="3 11" id="KW-0812">Transmembrane</keyword>
<dbReference type="InterPro" id="IPR005606">
    <property type="entry name" value="Sec20"/>
</dbReference>
<feature type="compositionally biased region" description="Basic and acidic residues" evidence="10">
    <location>
        <begin position="216"/>
        <end position="231"/>
    </location>
</feature>
<dbReference type="Pfam" id="PF03908">
    <property type="entry name" value="Sec20"/>
    <property type="match status" value="1"/>
</dbReference>
<dbReference type="PANTHER" id="PTHR12825">
    <property type="entry name" value="BNIP1-RELATED"/>
    <property type="match status" value="1"/>
</dbReference>
<keyword evidence="8 11" id="KW-0472">Membrane</keyword>
<reference evidence="13 14" key="1">
    <citation type="submission" date="2018-05" db="EMBL/GenBank/DDBJ databases">
        <title>Genome sequencing and assembly of the regulated plant pathogen Lachnellula willkommii and related sister species for the development of diagnostic species identification markers.</title>
        <authorList>
            <person name="Giroux E."/>
            <person name="Bilodeau G."/>
        </authorList>
    </citation>
    <scope>NUCLEOTIDE SEQUENCE [LARGE SCALE GENOMIC DNA]</scope>
    <source>
        <strain evidence="13 14">CBS 160.35</strain>
    </source>
</reference>
<comment type="caution">
    <text evidence="13">The sequence shown here is derived from an EMBL/GenBank/DDBJ whole genome shotgun (WGS) entry which is preliminary data.</text>
</comment>
<gene>
    <name evidence="13" type="ORF">LOCC1_G005401</name>
</gene>
<dbReference type="GO" id="GO:0005789">
    <property type="term" value="C:endoplasmic reticulum membrane"/>
    <property type="evidence" value="ECO:0007669"/>
    <property type="project" value="UniProtKB-SubCell"/>
</dbReference>
<dbReference type="InterPro" id="IPR056173">
    <property type="entry name" value="Sec20_C"/>
</dbReference>
<dbReference type="EMBL" id="QGMI01000826">
    <property type="protein sequence ID" value="TVY36473.1"/>
    <property type="molecule type" value="Genomic_DNA"/>
</dbReference>
<sequence>MMASELSRSQFAHDTLQESTAALAQLGETYSTLDTLLSSSKNLLGTLLRSQKSDTWYLETAFYILVVTIGWLVFRRILYGPGWWLLWFLPKMFIKGFLGVFAVLRMGVTGGKGSGEVAGISTSVVGGGSTTVTHATAGRVSVPAYARRPPGVNVGGGGKGAPMAQGTPAPQGQGGSVSEQVGKIIDESKEQEAGEEVKNDTPEDEAAEQPRNPKKRMWEEDKEEQRRKDEL</sequence>
<accession>A0A8H8U9T2</accession>
<feature type="region of interest" description="Disordered" evidence="10">
    <location>
        <begin position="146"/>
        <end position="231"/>
    </location>
</feature>
<dbReference type="Proteomes" id="UP000443090">
    <property type="component" value="Unassembled WGS sequence"/>
</dbReference>
<dbReference type="GO" id="GO:0006890">
    <property type="term" value="P:retrograde vesicle-mediated transport, Golgi to endoplasmic reticulum"/>
    <property type="evidence" value="ECO:0007669"/>
    <property type="project" value="InterPro"/>
</dbReference>
<evidence type="ECO:0000256" key="4">
    <source>
        <dbReference type="ARBA" id="ARBA00022824"/>
    </source>
</evidence>
<comment type="similarity">
    <text evidence="9">Belongs to the SEC20 family.</text>
</comment>
<proteinExistence type="inferred from homology"/>
<dbReference type="AlphaFoldDB" id="A0A8H8U9T2"/>
<keyword evidence="5" id="KW-0931">ER-Golgi transport</keyword>
<evidence type="ECO:0000313" key="14">
    <source>
        <dbReference type="Proteomes" id="UP000443090"/>
    </source>
</evidence>
<dbReference type="OrthoDB" id="46868at2759"/>
<evidence type="ECO:0000256" key="11">
    <source>
        <dbReference type="SAM" id="Phobius"/>
    </source>
</evidence>
<keyword evidence="7" id="KW-0175">Coiled coil</keyword>
<evidence type="ECO:0000256" key="1">
    <source>
        <dbReference type="ARBA" id="ARBA00004163"/>
    </source>
</evidence>
<dbReference type="GO" id="GO:0031201">
    <property type="term" value="C:SNARE complex"/>
    <property type="evidence" value="ECO:0007669"/>
    <property type="project" value="TreeGrafter"/>
</dbReference>
<keyword evidence="4" id="KW-0256">Endoplasmic reticulum</keyword>
<organism evidence="13 14">
    <name type="scientific">Lachnellula occidentalis</name>
    <dbReference type="NCBI Taxonomy" id="215460"/>
    <lineage>
        <taxon>Eukaryota</taxon>
        <taxon>Fungi</taxon>
        <taxon>Dikarya</taxon>
        <taxon>Ascomycota</taxon>
        <taxon>Pezizomycotina</taxon>
        <taxon>Leotiomycetes</taxon>
        <taxon>Helotiales</taxon>
        <taxon>Lachnaceae</taxon>
        <taxon>Lachnellula</taxon>
    </lineage>
</organism>
<evidence type="ECO:0000256" key="7">
    <source>
        <dbReference type="ARBA" id="ARBA00023054"/>
    </source>
</evidence>
<evidence type="ECO:0000256" key="10">
    <source>
        <dbReference type="SAM" id="MobiDB-lite"/>
    </source>
</evidence>
<dbReference type="PANTHER" id="PTHR12825:SF0">
    <property type="entry name" value="VESICLE TRANSPORT PROTEIN SEC20"/>
    <property type="match status" value="1"/>
</dbReference>
<name>A0A8H8U9T2_9HELO</name>
<evidence type="ECO:0000256" key="9">
    <source>
        <dbReference type="ARBA" id="ARBA00037934"/>
    </source>
</evidence>
<feature type="transmembrane region" description="Helical" evidence="11">
    <location>
        <begin position="56"/>
        <end position="78"/>
    </location>
</feature>
<feature type="compositionally biased region" description="Low complexity" evidence="10">
    <location>
        <begin position="161"/>
        <end position="182"/>
    </location>
</feature>
<evidence type="ECO:0000256" key="2">
    <source>
        <dbReference type="ARBA" id="ARBA00022448"/>
    </source>
</evidence>
<evidence type="ECO:0000256" key="5">
    <source>
        <dbReference type="ARBA" id="ARBA00022892"/>
    </source>
</evidence>
<feature type="domain" description="Sec20 C-terminal" evidence="12">
    <location>
        <begin position="1"/>
        <end position="77"/>
    </location>
</feature>
<evidence type="ECO:0000256" key="3">
    <source>
        <dbReference type="ARBA" id="ARBA00022692"/>
    </source>
</evidence>
<feature type="compositionally biased region" description="Basic and acidic residues" evidence="10">
    <location>
        <begin position="184"/>
        <end position="201"/>
    </location>
</feature>
<keyword evidence="2" id="KW-0813">Transport</keyword>
<evidence type="ECO:0000256" key="6">
    <source>
        <dbReference type="ARBA" id="ARBA00022989"/>
    </source>
</evidence>
<evidence type="ECO:0000259" key="12">
    <source>
        <dbReference type="Pfam" id="PF03908"/>
    </source>
</evidence>
<keyword evidence="6 11" id="KW-1133">Transmembrane helix</keyword>